<dbReference type="AlphaFoldDB" id="A0A9D5GVH2"/>
<organism evidence="3 4">
    <name type="scientific">Pisum sativum</name>
    <name type="common">Garden pea</name>
    <name type="synonym">Lathyrus oleraceus</name>
    <dbReference type="NCBI Taxonomy" id="3888"/>
    <lineage>
        <taxon>Eukaryota</taxon>
        <taxon>Viridiplantae</taxon>
        <taxon>Streptophyta</taxon>
        <taxon>Embryophyta</taxon>
        <taxon>Tracheophyta</taxon>
        <taxon>Spermatophyta</taxon>
        <taxon>Magnoliopsida</taxon>
        <taxon>eudicotyledons</taxon>
        <taxon>Gunneridae</taxon>
        <taxon>Pentapetalae</taxon>
        <taxon>rosids</taxon>
        <taxon>fabids</taxon>
        <taxon>Fabales</taxon>
        <taxon>Fabaceae</taxon>
        <taxon>Papilionoideae</taxon>
        <taxon>50 kb inversion clade</taxon>
        <taxon>NPAAA clade</taxon>
        <taxon>Hologalegina</taxon>
        <taxon>IRL clade</taxon>
        <taxon>Fabeae</taxon>
        <taxon>Lathyrus</taxon>
    </lineage>
</organism>
<gene>
    <name evidence="2" type="ORF">KIW84_011981</name>
    <name evidence="3" type="ORF">KIW84_011982</name>
</gene>
<comment type="caution">
    <text evidence="3">The sequence shown here is derived from an EMBL/GenBank/DDBJ whole genome shotgun (WGS) entry which is preliminary data.</text>
</comment>
<proteinExistence type="predicted"/>
<dbReference type="Gramene" id="Psat01G0198200-T1">
    <property type="protein sequence ID" value="KAI5443145.1"/>
    <property type="gene ID" value="KIW84_011982"/>
</dbReference>
<feature type="compositionally biased region" description="Basic and acidic residues" evidence="1">
    <location>
        <begin position="98"/>
        <end position="108"/>
    </location>
</feature>
<dbReference type="Proteomes" id="UP001058974">
    <property type="component" value="Chromosome 1"/>
</dbReference>
<reference evidence="3 4" key="1">
    <citation type="journal article" date="2022" name="Nat. Genet.">
        <title>Improved pea reference genome and pan-genome highlight genomic features and evolutionary characteristics.</title>
        <authorList>
            <person name="Yang T."/>
            <person name="Liu R."/>
            <person name="Luo Y."/>
            <person name="Hu S."/>
            <person name="Wang D."/>
            <person name="Wang C."/>
            <person name="Pandey M.K."/>
            <person name="Ge S."/>
            <person name="Xu Q."/>
            <person name="Li N."/>
            <person name="Li G."/>
            <person name="Huang Y."/>
            <person name="Saxena R.K."/>
            <person name="Ji Y."/>
            <person name="Li M."/>
            <person name="Yan X."/>
            <person name="He Y."/>
            <person name="Liu Y."/>
            <person name="Wang X."/>
            <person name="Xiang C."/>
            <person name="Varshney R.K."/>
            <person name="Ding H."/>
            <person name="Gao S."/>
            <person name="Zong X."/>
        </authorList>
    </citation>
    <scope>NUCLEOTIDE SEQUENCE [LARGE SCALE GENOMIC DNA]</scope>
    <source>
        <strain evidence="3 4">cv. Zhongwan 6</strain>
    </source>
</reference>
<evidence type="ECO:0000313" key="3">
    <source>
        <dbReference type="EMBL" id="KAI5443145.1"/>
    </source>
</evidence>
<evidence type="ECO:0000313" key="4">
    <source>
        <dbReference type="Proteomes" id="UP001058974"/>
    </source>
</evidence>
<dbReference type="EMBL" id="JAMSHJ010000001">
    <property type="protein sequence ID" value="KAI5443145.1"/>
    <property type="molecule type" value="Genomic_DNA"/>
</dbReference>
<evidence type="ECO:0000313" key="2">
    <source>
        <dbReference type="EMBL" id="KAI5443144.1"/>
    </source>
</evidence>
<dbReference type="EMBL" id="JAMSHJ010000001">
    <property type="protein sequence ID" value="KAI5443144.1"/>
    <property type="molecule type" value="Genomic_DNA"/>
</dbReference>
<protein>
    <submittedName>
        <fullName evidence="3">Uncharacterized protein</fullName>
    </submittedName>
</protein>
<keyword evidence="4" id="KW-1185">Reference proteome</keyword>
<accession>A0A9D5GVH2</accession>
<name>A0A9D5GVH2_PEA</name>
<feature type="region of interest" description="Disordered" evidence="1">
    <location>
        <begin position="87"/>
        <end position="108"/>
    </location>
</feature>
<sequence length="108" mass="12263">MTVENAQRCYNKCVESSKVVHLGQRVTVEVAEGVVKRLILRSIAPSEGRYSLSATKKTASANDRCGIDNVEETLSYKNFYTTEKQEMRIASRKRPKRRLCETEHPAKS</sequence>
<dbReference type="Gramene" id="Psat01G0198100-T1">
    <property type="protein sequence ID" value="KAI5443144.1"/>
    <property type="gene ID" value="KIW84_011981"/>
</dbReference>
<evidence type="ECO:0000256" key="1">
    <source>
        <dbReference type="SAM" id="MobiDB-lite"/>
    </source>
</evidence>